<keyword evidence="10 12" id="KW-0010">Activator</keyword>
<feature type="compositionally biased region" description="Basic residues" evidence="13">
    <location>
        <begin position="286"/>
        <end position="295"/>
    </location>
</feature>
<evidence type="ECO:0000259" key="15">
    <source>
        <dbReference type="Pfam" id="PF00511"/>
    </source>
</evidence>
<dbReference type="InterPro" id="IPR000427">
    <property type="entry name" value="Papillomavirus_E2_C"/>
</dbReference>
<evidence type="ECO:0000313" key="16">
    <source>
        <dbReference type="EMBL" id="ATQ38216.1"/>
    </source>
</evidence>
<sequence>METLVERFDAVQEKLLGLYEAGRSDLESQIQHWDLVRQEHVLLNYARRQGIQTLGLQRVPPLASSESKAKIAIMMQLVLKSLKRSPYGQEPWTLTDTSNELYTTAPENTFKKGGVNVEVLFDNEEEKAMPYTLWKVIYYQDADELWHKTHGQVDADGLFYVDIFNQKHYYVYFTKEAVKYGDKGVWQVRTGTDVLFGPSSIASTSTGVDQGETTPQVTGSARKAKRRRQSRRQTPSTTSTTESDTEDSSTEHRRRKRRHRQRKRTSRHRWDTGSESTTDTPDAVGSRHRSPNRHYSSRLARLQAEAWDPPILLVKGPSNTLKCWRYRCRIKYRGLFQCISTAFTWVADAGPQLGNARVIVGFNNTSQREKFMQTVKLPKGTSSALGNIDSF</sequence>
<dbReference type="InterPro" id="IPR012677">
    <property type="entry name" value="Nucleotide-bd_a/b_plait_sf"/>
</dbReference>
<evidence type="ECO:0000256" key="12">
    <source>
        <dbReference type="HAMAP-Rule" id="MF_04001"/>
    </source>
</evidence>
<dbReference type="GO" id="GO:0003700">
    <property type="term" value="F:DNA-binding transcription factor activity"/>
    <property type="evidence" value="ECO:0007669"/>
    <property type="project" value="UniProtKB-UniRule"/>
</dbReference>
<gene>
    <name evidence="12 16" type="primary">E2</name>
</gene>
<keyword evidence="4 12" id="KW-0244">Early protein</keyword>
<dbReference type="GO" id="GO:0042025">
    <property type="term" value="C:host cell nucleus"/>
    <property type="evidence" value="ECO:0007669"/>
    <property type="project" value="UniProtKB-SubCell"/>
</dbReference>
<feature type="domain" description="Papillomavirus E2 N-terminal" evidence="14">
    <location>
        <begin position="1"/>
        <end position="195"/>
    </location>
</feature>
<evidence type="ECO:0000256" key="8">
    <source>
        <dbReference type="ARBA" id="ARBA00023015"/>
    </source>
</evidence>
<comment type="function">
    <text evidence="12">Plays a role in the initiation of viral DNA replication. A dimer of E2 interacts with a dimer of E1 in order to improve specificity of E1 DNA binding activity. Once the complex recognizes and binds DNA at specific sites, the E2 dimer is removed from DNA. E2 also regulates viral transcription through binding to the E2RE response element (5'-ACCNNNNNNGGT-3') present in multiple copies in the regulatory regions of the viral genome. Activates or represses transcription depending on E2RE's position with regards to proximal promoter elements including the TATA-box. Repression occurs by sterically hindering the assembly of the transcription initiation complex.</text>
</comment>
<accession>A0A2D2AL72</accession>
<evidence type="ECO:0000256" key="4">
    <source>
        <dbReference type="ARBA" id="ARBA00022518"/>
    </source>
</evidence>
<dbReference type="GO" id="GO:0006351">
    <property type="term" value="P:DNA-templated transcription"/>
    <property type="evidence" value="ECO:0007669"/>
    <property type="project" value="UniProtKB-UniRule"/>
</dbReference>
<keyword evidence="7 12" id="KW-0235">DNA replication</keyword>
<organism evidence="16">
    <name type="scientific">Gammapapillomavirus 6</name>
    <dbReference type="NCBI Taxonomy" id="1175848"/>
    <lineage>
        <taxon>Viruses</taxon>
        <taxon>Monodnaviria</taxon>
        <taxon>Shotokuvirae</taxon>
        <taxon>Cossaviricota</taxon>
        <taxon>Papovaviricetes</taxon>
        <taxon>Zurhausenvirales</taxon>
        <taxon>Papillomaviridae</taxon>
        <taxon>Firstpapillomavirinae</taxon>
        <taxon>Gammapapillomavirus</taxon>
    </lineage>
</organism>
<evidence type="ECO:0000256" key="10">
    <source>
        <dbReference type="ARBA" id="ARBA00023159"/>
    </source>
</evidence>
<dbReference type="InterPro" id="IPR001866">
    <property type="entry name" value="PPV_E2_N"/>
</dbReference>
<evidence type="ECO:0000259" key="14">
    <source>
        <dbReference type="Pfam" id="PF00508"/>
    </source>
</evidence>
<proteinExistence type="inferred from homology"/>
<feature type="compositionally biased region" description="Basic residues" evidence="13">
    <location>
        <begin position="252"/>
        <end position="267"/>
    </location>
</feature>
<comment type="subcellular location">
    <subcellularLocation>
        <location evidence="1 12">Host nucleus</location>
    </subcellularLocation>
</comment>
<dbReference type="InterPro" id="IPR035975">
    <property type="entry name" value="E2/EBNA1_C_sf"/>
</dbReference>
<name>A0A2D2AL72_9PAPI</name>
<comment type="caution">
    <text evidence="12">Lacks conserved residue(s) required for the propagation of feature annotation.</text>
</comment>
<dbReference type="GO" id="GO:0006260">
    <property type="term" value="P:DNA replication"/>
    <property type="evidence" value="ECO:0007669"/>
    <property type="project" value="UniProtKB-KW"/>
</dbReference>
<evidence type="ECO:0000256" key="7">
    <source>
        <dbReference type="ARBA" id="ARBA00022705"/>
    </source>
</evidence>
<comment type="similarity">
    <text evidence="2">Belongs to the papillomaviridae E8^E2C protein family.</text>
</comment>
<dbReference type="EMBL" id="MF588696">
    <property type="protein sequence ID" value="ATQ38216.1"/>
    <property type="molecule type" value="Genomic_DNA"/>
</dbReference>
<keyword evidence="5 12" id="KW-0597">Phosphoprotein</keyword>
<dbReference type="SUPFAM" id="SSF51332">
    <property type="entry name" value="E2 regulatory, transactivation domain"/>
    <property type="match status" value="1"/>
</dbReference>
<dbReference type="Gene3D" id="1.10.287.30">
    <property type="entry name" value="E2 (early) protein, N terminal domain, subdomain 1"/>
    <property type="match status" value="1"/>
</dbReference>
<evidence type="ECO:0000256" key="13">
    <source>
        <dbReference type="SAM" id="MobiDB-lite"/>
    </source>
</evidence>
<comment type="PTM">
    <text evidence="12">Sumoylation plays a regulatory role in E2 transcriptional activity.</text>
</comment>
<keyword evidence="12" id="KW-1017">Isopeptide bond</keyword>
<evidence type="ECO:0000256" key="3">
    <source>
        <dbReference type="ARBA" id="ARBA00022491"/>
    </source>
</evidence>
<dbReference type="Pfam" id="PF00511">
    <property type="entry name" value="PPV_E2_C"/>
    <property type="match status" value="1"/>
</dbReference>
<dbReference type="GO" id="GO:0003677">
    <property type="term" value="F:DNA binding"/>
    <property type="evidence" value="ECO:0007669"/>
    <property type="project" value="UniProtKB-UniRule"/>
</dbReference>
<feature type="compositionally biased region" description="Basic residues" evidence="13">
    <location>
        <begin position="222"/>
        <end position="231"/>
    </location>
</feature>
<keyword evidence="12" id="KW-0832">Ubl conjugation</keyword>
<dbReference type="InterPro" id="IPR042503">
    <property type="entry name" value="Regulatory_protein_E2_N_1"/>
</dbReference>
<dbReference type="Proteomes" id="UP000289870">
    <property type="component" value="Segment"/>
</dbReference>
<comment type="subunit">
    <text evidence="12">Binds DNA as homodimer. Interacts with protein E1; this interaction greatly increases E1 DNA-binding activity. Interacts with protein L1; this interaction enhances E2-dependent replication and transcription activation. Interacts with protein L2; this interaction inhibits E2 transcriptional activity but not DNA replication function E2. Interacts with protein E7; this interaction inhibits E7 oncogenic activity. Interacts with host TAF1; this interaction modulates E2-dependent transcriptional regulation. Interacts with host BRD4; this interaction mediates E2 transcriptional activation function. Additionally, the interaction with host BRD4 on mitotic chromosomes mediates tethering of the viral genome. Interacts with host TOPBP1; this interaction is required for optimal viral DNA replication.</text>
</comment>
<dbReference type="InterPro" id="IPR042504">
    <property type="entry name" value="Regulatory_protein_E2_N_2"/>
</dbReference>
<evidence type="ECO:0000256" key="11">
    <source>
        <dbReference type="ARBA" id="ARBA00023163"/>
    </source>
</evidence>
<dbReference type="GO" id="GO:0039693">
    <property type="term" value="P:viral DNA genome replication"/>
    <property type="evidence" value="ECO:0007669"/>
    <property type="project" value="UniProtKB-UniRule"/>
</dbReference>
<feature type="compositionally biased region" description="Polar residues" evidence="13">
    <location>
        <begin position="200"/>
        <end position="219"/>
    </location>
</feature>
<keyword evidence="11 12" id="KW-0804">Transcription</keyword>
<feature type="region of interest" description="Disordered" evidence="13">
    <location>
        <begin position="197"/>
        <end position="295"/>
    </location>
</feature>
<evidence type="ECO:0000256" key="5">
    <source>
        <dbReference type="ARBA" id="ARBA00022553"/>
    </source>
</evidence>
<feature type="compositionally biased region" description="Low complexity" evidence="13">
    <location>
        <begin position="232"/>
        <end position="242"/>
    </location>
</feature>
<dbReference type="InterPro" id="IPR036050">
    <property type="entry name" value="Regulatory_protein_E2_N"/>
</dbReference>
<comment type="PTM">
    <text evidence="12">Phosphorylated.</text>
</comment>
<evidence type="ECO:0000256" key="9">
    <source>
        <dbReference type="ARBA" id="ARBA00023125"/>
    </source>
</evidence>
<dbReference type="SUPFAM" id="SSF54957">
    <property type="entry name" value="Viral DNA-binding domain"/>
    <property type="match status" value="1"/>
</dbReference>
<keyword evidence="8 12" id="KW-0805">Transcription regulation</keyword>
<evidence type="ECO:0000256" key="2">
    <source>
        <dbReference type="ARBA" id="ARBA00007794"/>
    </source>
</evidence>
<feature type="cross-link" description="Glycyl lysine isopeptide (Lys-Gly) (interchain with G-Cter in SUMO)" evidence="12">
    <location>
        <position position="315"/>
    </location>
</feature>
<dbReference type="Gene3D" id="3.30.70.330">
    <property type="match status" value="1"/>
</dbReference>
<dbReference type="GO" id="GO:0000166">
    <property type="term" value="F:nucleotide binding"/>
    <property type="evidence" value="ECO:0007669"/>
    <property type="project" value="UniProtKB-UniRule"/>
</dbReference>
<comment type="similarity">
    <text evidence="12">Belongs to the papillomaviridae E2 protein family.</text>
</comment>
<feature type="region of interest" description="DNA-binding domain" evidence="12">
    <location>
        <begin position="308"/>
        <end position="391"/>
    </location>
</feature>
<evidence type="ECO:0000256" key="6">
    <source>
        <dbReference type="ARBA" id="ARBA00022562"/>
    </source>
</evidence>
<keyword evidence="9 12" id="KW-0238">DNA-binding</keyword>
<reference evidence="16" key="1">
    <citation type="journal article" date="2018" name="MSphere">
        <title>Metagenomic Discovery of 83 New Human Papillomavirus Types in Patients with Immunodeficiency.</title>
        <authorList>
            <person name="Pastrana D.V."/>
            <person name="Peretti A."/>
            <person name="Welch N.L."/>
            <person name="Borgogna C."/>
            <person name="Olivero C."/>
            <person name="Badolato R."/>
            <person name="Notarangelo L.D."/>
            <person name="Gariglio M."/>
            <person name="FitzGerald P.C."/>
            <person name="McIntosh C.E."/>
            <person name="Reeves J."/>
            <person name="Starrett G.J."/>
            <person name="Bliskovsky V."/>
            <person name="Velez D."/>
            <person name="Brownell I."/>
            <person name="Yarchoan R."/>
            <person name="Wyvill K.M."/>
            <person name="Uldrick T.S."/>
            <person name="Maldarelli F."/>
            <person name="Lisco A."/>
            <person name="Sereti I."/>
            <person name="Gonzalez C.M."/>
            <person name="Androphy E.J."/>
            <person name="McBride A.A."/>
            <person name="Van Doorslaer K."/>
            <person name="Garcia F."/>
            <person name="Dvoretzky I."/>
            <person name="Liu J.S."/>
            <person name="Han J."/>
            <person name="Murphy P.M."/>
            <person name="McDermott D.H."/>
            <person name="Buck C.B."/>
        </authorList>
    </citation>
    <scope>NUCLEOTIDE SEQUENCE</scope>
    <source>
        <strain evidence="16">Gamma06_w02c24a</strain>
    </source>
</reference>
<dbReference type="GO" id="GO:0006275">
    <property type="term" value="P:regulation of DNA replication"/>
    <property type="evidence" value="ECO:0007669"/>
    <property type="project" value="UniProtKB-UniRule"/>
</dbReference>
<dbReference type="HAMAP" id="MF_04001">
    <property type="entry name" value="PPV_E2"/>
    <property type="match status" value="1"/>
</dbReference>
<keyword evidence="3 12" id="KW-0678">Repressor</keyword>
<evidence type="ECO:0000256" key="1">
    <source>
        <dbReference type="ARBA" id="ARBA00004147"/>
    </source>
</evidence>
<dbReference type="InterPro" id="IPR033668">
    <property type="entry name" value="Reg_prot_E2"/>
</dbReference>
<dbReference type="Gene3D" id="2.170.200.10">
    <property type="entry name" value="Papillomavirus E2 early protein domain"/>
    <property type="match status" value="1"/>
</dbReference>
<dbReference type="Pfam" id="PF00508">
    <property type="entry name" value="PPV_E2_N"/>
    <property type="match status" value="1"/>
</dbReference>
<feature type="domain" description="Papillomavirus E2 C-terminal" evidence="15">
    <location>
        <begin position="310"/>
        <end position="386"/>
    </location>
</feature>
<keyword evidence="6 12" id="KW-1048">Host nucleus</keyword>
<protein>
    <recommendedName>
        <fullName evidence="12">Regulatory protein E2</fullName>
    </recommendedName>
</protein>